<comment type="caution">
    <text evidence="3">The sequence shown here is derived from an EMBL/GenBank/DDBJ whole genome shotgun (WGS) entry which is preliminary data.</text>
</comment>
<name>A0ABS8H1G9_9FLAO</name>
<dbReference type="RefSeq" id="WP_228231729.1">
    <property type="nucleotide sequence ID" value="NZ_JAJGMW010000036.1"/>
</dbReference>
<feature type="signal peptide" evidence="1">
    <location>
        <begin position="1"/>
        <end position="27"/>
    </location>
</feature>
<dbReference type="InterPro" id="IPR005151">
    <property type="entry name" value="Tail-specific_protease"/>
</dbReference>
<dbReference type="Proteomes" id="UP001197770">
    <property type="component" value="Unassembled WGS sequence"/>
</dbReference>
<protein>
    <recommendedName>
        <fullName evidence="2">Tail specific protease domain-containing protein</fullName>
    </recommendedName>
</protein>
<evidence type="ECO:0000259" key="2">
    <source>
        <dbReference type="SMART" id="SM00245"/>
    </source>
</evidence>
<evidence type="ECO:0000313" key="3">
    <source>
        <dbReference type="EMBL" id="MCC4214673.1"/>
    </source>
</evidence>
<evidence type="ECO:0000256" key="1">
    <source>
        <dbReference type="SAM" id="SignalP"/>
    </source>
</evidence>
<dbReference type="Pfam" id="PF03572">
    <property type="entry name" value="Peptidase_S41"/>
    <property type="match status" value="2"/>
</dbReference>
<dbReference type="SUPFAM" id="SSF52096">
    <property type="entry name" value="ClpP/crotonase"/>
    <property type="match status" value="1"/>
</dbReference>
<organism evidence="3 4">
    <name type="scientific">Leeuwenhoekiella parthenopeia</name>
    <dbReference type="NCBI Taxonomy" id="2890320"/>
    <lineage>
        <taxon>Bacteria</taxon>
        <taxon>Pseudomonadati</taxon>
        <taxon>Bacteroidota</taxon>
        <taxon>Flavobacteriia</taxon>
        <taxon>Flavobacteriales</taxon>
        <taxon>Flavobacteriaceae</taxon>
        <taxon>Leeuwenhoekiella</taxon>
    </lineage>
</organism>
<feature type="chain" id="PRO_5046427904" description="Tail specific protease domain-containing protein" evidence="1">
    <location>
        <begin position="28"/>
        <end position="422"/>
    </location>
</feature>
<keyword evidence="1" id="KW-0732">Signal</keyword>
<gene>
    <name evidence="3" type="ORF">LLW17_18260</name>
</gene>
<keyword evidence="4" id="KW-1185">Reference proteome</keyword>
<reference evidence="3 4" key="1">
    <citation type="submission" date="2021-11" db="EMBL/GenBank/DDBJ databases">
        <title>Seasonal and diel survey of microbial diversity of the Tyrrhenian coast.</title>
        <authorList>
            <person name="Gattoni G."/>
            <person name="Corral P."/>
        </authorList>
    </citation>
    <scope>NUCLEOTIDE SEQUENCE [LARGE SCALE GENOMIC DNA]</scope>
    <source>
        <strain evidence="3 4">Mr9</strain>
    </source>
</reference>
<proteinExistence type="predicted"/>
<dbReference type="SMART" id="SM00245">
    <property type="entry name" value="TSPc"/>
    <property type="match status" value="1"/>
</dbReference>
<sequence length="422" mass="47832">MMKTSFKLKIALYFVCLILLSTCSLFAQDVTCDCKKDIGYVIEELKKTPAYKNDYRSNEQTFDAQIKPIISKASSQTPLFDCYTLLVQTLQLVNDGHNSVYGLQDFDSEKLKDQDKLAEFKKTAFYSMYPDFSGDLDELTQRLSKKSNDSMEGIYYAGSRLQIGVVADSLSDSYKMIVLNSQLPIWENGEQLGVLKKKANNQILAVIGNYTTKTPISITTGYAQREFMSLKLTKDTTQTQFWQAGLSDKTYYFEQLNSDLSYLKIGSFSGFYPTLGEAEAFYKDLQERKISKNIIIDLRSNGGGGDRNSDILFDFLEKVHKGTRIYALVNQNTASNAEQFVLRLKELDHVTVLGDRTKGMIAYELKGAISTVPSGFFKLYLTSKKHKTYLPYEGVGVVPDVFLDYSKDWITQTQSIILQRTN</sequence>
<dbReference type="InterPro" id="IPR029045">
    <property type="entry name" value="ClpP/crotonase-like_dom_sf"/>
</dbReference>
<accession>A0ABS8H1G9</accession>
<feature type="domain" description="Tail specific protease" evidence="2">
    <location>
        <begin position="225"/>
        <end position="404"/>
    </location>
</feature>
<dbReference type="Gene3D" id="3.90.226.10">
    <property type="entry name" value="2-enoyl-CoA Hydratase, Chain A, domain 1"/>
    <property type="match status" value="2"/>
</dbReference>
<evidence type="ECO:0000313" key="4">
    <source>
        <dbReference type="Proteomes" id="UP001197770"/>
    </source>
</evidence>
<dbReference type="EMBL" id="JAJGMW010000036">
    <property type="protein sequence ID" value="MCC4214673.1"/>
    <property type="molecule type" value="Genomic_DNA"/>
</dbReference>